<feature type="transmembrane region" description="Helical" evidence="1">
    <location>
        <begin position="19"/>
        <end position="39"/>
    </location>
</feature>
<evidence type="ECO:0000313" key="3">
    <source>
        <dbReference type="Proteomes" id="UP000030763"/>
    </source>
</evidence>
<dbReference type="AlphaFoldDB" id="U6M6B4"/>
<keyword evidence="3" id="KW-1185">Reference proteome</keyword>
<dbReference type="VEuPathDB" id="ToxoDB:EMWEY_00058960"/>
<keyword evidence="1" id="KW-0812">Transmembrane</keyword>
<evidence type="ECO:0000256" key="1">
    <source>
        <dbReference type="SAM" id="Phobius"/>
    </source>
</evidence>
<dbReference type="RefSeq" id="XP_013336417.1">
    <property type="nucleotide sequence ID" value="XM_013480963.1"/>
</dbReference>
<feature type="transmembrane region" description="Helical" evidence="1">
    <location>
        <begin position="70"/>
        <end position="88"/>
    </location>
</feature>
<proteinExistence type="predicted"/>
<gene>
    <name evidence="2" type="ORF">EMWEY_00058960</name>
</gene>
<protein>
    <submittedName>
        <fullName evidence="2">Uncharacterized protein</fullName>
    </submittedName>
</protein>
<organism evidence="2 3">
    <name type="scientific">Eimeria maxima</name>
    <name type="common">Coccidian parasite</name>
    <dbReference type="NCBI Taxonomy" id="5804"/>
    <lineage>
        <taxon>Eukaryota</taxon>
        <taxon>Sar</taxon>
        <taxon>Alveolata</taxon>
        <taxon>Apicomplexa</taxon>
        <taxon>Conoidasida</taxon>
        <taxon>Coccidia</taxon>
        <taxon>Eucoccidiorida</taxon>
        <taxon>Eimeriorina</taxon>
        <taxon>Eimeriidae</taxon>
        <taxon>Eimeria</taxon>
    </lineage>
</organism>
<feature type="non-terminal residue" evidence="2">
    <location>
        <position position="1"/>
    </location>
</feature>
<keyword evidence="1" id="KW-0472">Membrane</keyword>
<sequence>VAATGVFVAGEKKNKTRRFAFCVVLWLMLLVQLSLEAAVNDGNWILYRHGCGMGCASPPRVEVICDSSCLFQVVVSVLIGLSLMLTGLRRKCVGRIVVEIVGAQKKCWENKETCGRCGAVEVRAAER</sequence>
<evidence type="ECO:0000313" key="2">
    <source>
        <dbReference type="EMBL" id="CDJ59772.1"/>
    </source>
</evidence>
<accession>U6M6B4</accession>
<reference evidence="2" key="1">
    <citation type="submission" date="2013-10" db="EMBL/GenBank/DDBJ databases">
        <title>Genomic analysis of the causative agents of coccidiosis in chickens.</title>
        <authorList>
            <person name="Reid A.J."/>
            <person name="Blake D."/>
            <person name="Billington K."/>
            <person name="Browne H."/>
            <person name="Dunn M."/>
            <person name="Hung S."/>
            <person name="Kawahara F."/>
            <person name="Miranda-Saavedra D."/>
            <person name="Mourier T."/>
            <person name="Nagra H."/>
            <person name="Otto T.D."/>
            <person name="Rawlings N."/>
            <person name="Sanchez A."/>
            <person name="Sanders M."/>
            <person name="Subramaniam C."/>
            <person name="Tay Y."/>
            <person name="Dear P."/>
            <person name="Doerig C."/>
            <person name="Gruber A."/>
            <person name="Parkinson J."/>
            <person name="Shirley M."/>
            <person name="Wan K.L."/>
            <person name="Berriman M."/>
            <person name="Tomley F."/>
            <person name="Pain A."/>
        </authorList>
    </citation>
    <scope>NUCLEOTIDE SEQUENCE [LARGE SCALE GENOMIC DNA]</scope>
    <source>
        <strain evidence="2">Weybridge</strain>
    </source>
</reference>
<dbReference type="EMBL" id="HG720822">
    <property type="protein sequence ID" value="CDJ59772.1"/>
    <property type="molecule type" value="Genomic_DNA"/>
</dbReference>
<name>U6M6B4_EIMMA</name>
<dbReference type="Proteomes" id="UP000030763">
    <property type="component" value="Unassembled WGS sequence"/>
</dbReference>
<reference evidence="2" key="2">
    <citation type="submission" date="2013-10" db="EMBL/GenBank/DDBJ databases">
        <authorList>
            <person name="Aslett M."/>
        </authorList>
    </citation>
    <scope>NUCLEOTIDE SEQUENCE [LARGE SCALE GENOMIC DNA]</scope>
    <source>
        <strain evidence="2">Weybridge</strain>
    </source>
</reference>
<dbReference type="GeneID" id="25339882"/>
<keyword evidence="1" id="KW-1133">Transmembrane helix</keyword>